<sequence length="53" mass="5911">MKKQMLIMSSIAAMSMVGYAKDVQLADLNVTAFFFATGISQILFSFVINFKKN</sequence>
<dbReference type="KEGG" id="crx:CRECT_1901"/>
<dbReference type="Proteomes" id="UP000502377">
    <property type="component" value="Chromosome"/>
</dbReference>
<feature type="transmembrane region" description="Helical" evidence="1">
    <location>
        <begin position="30"/>
        <end position="50"/>
    </location>
</feature>
<evidence type="ECO:0000256" key="1">
    <source>
        <dbReference type="SAM" id="Phobius"/>
    </source>
</evidence>
<dbReference type="RefSeq" id="WP_004318272.1">
    <property type="nucleotide sequence ID" value="NZ_CP012543.1"/>
</dbReference>
<dbReference type="EMBL" id="CP012543">
    <property type="protein sequence ID" value="QCD47521.1"/>
    <property type="molecule type" value="Genomic_DNA"/>
</dbReference>
<dbReference type="EMBL" id="CP012543">
    <property type="protein sequence ID" value="QCD47520.1"/>
    <property type="molecule type" value="Genomic_DNA"/>
</dbReference>
<name>A0A6G5QPC8_CAMRE</name>
<evidence type="ECO:0000313" key="2">
    <source>
        <dbReference type="EMBL" id="QCD47520.1"/>
    </source>
</evidence>
<dbReference type="KEGG" id="crx:CRECT_1900"/>
<reference evidence="2 4" key="1">
    <citation type="submission" date="2016-07" db="EMBL/GenBank/DDBJ databases">
        <title>Comparative genomics of the Campylobacter concisus group.</title>
        <authorList>
            <person name="Miller W.G."/>
            <person name="Yee E."/>
            <person name="Chapman M.H."/>
            <person name="Huynh S."/>
            <person name="Bono J.L."/>
            <person name="On S.L.W."/>
            <person name="StLeger J."/>
            <person name="Foster G."/>
            <person name="Parker C.T."/>
        </authorList>
    </citation>
    <scope>NUCLEOTIDE SEQUENCE [LARGE SCALE GENOMIC DNA]</scope>
    <source>
        <strain evidence="2 4">ATCC 33238</strain>
    </source>
</reference>
<gene>
    <name evidence="2" type="ORF">CRECT_1900</name>
    <name evidence="3" type="ORF">CRECT_1901</name>
</gene>
<protein>
    <submittedName>
        <fullName evidence="2">Uncharacterized protein</fullName>
    </submittedName>
</protein>
<accession>A0A6G5QPC8</accession>
<organism evidence="2 4">
    <name type="scientific">Campylobacter rectus</name>
    <name type="common">Wolinella recta</name>
    <dbReference type="NCBI Taxonomy" id="203"/>
    <lineage>
        <taxon>Bacteria</taxon>
        <taxon>Pseudomonadati</taxon>
        <taxon>Campylobacterota</taxon>
        <taxon>Epsilonproteobacteria</taxon>
        <taxon>Campylobacterales</taxon>
        <taxon>Campylobacteraceae</taxon>
        <taxon>Campylobacter</taxon>
    </lineage>
</organism>
<evidence type="ECO:0000313" key="3">
    <source>
        <dbReference type="EMBL" id="QCD47521.1"/>
    </source>
</evidence>
<evidence type="ECO:0000313" key="4">
    <source>
        <dbReference type="Proteomes" id="UP000502377"/>
    </source>
</evidence>
<proteinExistence type="predicted"/>
<keyword evidence="1" id="KW-0812">Transmembrane</keyword>
<keyword evidence="1" id="KW-1133">Transmembrane helix</keyword>
<keyword evidence="1" id="KW-0472">Membrane</keyword>
<dbReference type="AlphaFoldDB" id="A0A6G5QPC8"/>